<dbReference type="SUPFAM" id="SSF55781">
    <property type="entry name" value="GAF domain-like"/>
    <property type="match status" value="2"/>
</dbReference>
<dbReference type="GO" id="GO:0005524">
    <property type="term" value="F:ATP binding"/>
    <property type="evidence" value="ECO:0007669"/>
    <property type="project" value="UniProtKB-KW"/>
</dbReference>
<evidence type="ECO:0000313" key="15">
    <source>
        <dbReference type="EMBL" id="QHG65266.1"/>
    </source>
</evidence>
<dbReference type="PIRSF" id="PIRSF036397">
    <property type="entry name" value="Bactrphtchrm_rec"/>
    <property type="match status" value="1"/>
</dbReference>
<gene>
    <name evidence="15" type="ORF">C2H86_12980</name>
</gene>
<reference evidence="15 16" key="1">
    <citation type="submission" date="2020-02" db="EMBL/GenBank/DDBJ databases">
        <title>Pseudomonas Putida W5 Complete Genome Assembly.</title>
        <authorList>
            <person name="Yuan Z.-C."/>
            <person name="Shaw G.A."/>
            <person name="Cusano A.D."/>
            <person name="Caddey B.J."/>
            <person name="Weselowski B.J."/>
        </authorList>
    </citation>
    <scope>NUCLEOTIDE SEQUENCE [LARGE SCALE GENOMIC DNA]</scope>
    <source>
        <strain evidence="15 16">W5</strain>
    </source>
</reference>
<dbReference type="SUPFAM" id="SSF52172">
    <property type="entry name" value="CheY-like"/>
    <property type="match status" value="1"/>
</dbReference>
<evidence type="ECO:0000256" key="5">
    <source>
        <dbReference type="ARBA" id="ARBA00022606"/>
    </source>
</evidence>
<dbReference type="PROSITE" id="PS50110">
    <property type="entry name" value="RESPONSE_REGULATORY"/>
    <property type="match status" value="1"/>
</dbReference>
<dbReference type="Pfam" id="PF07536">
    <property type="entry name" value="HWE_HK"/>
    <property type="match status" value="1"/>
</dbReference>
<evidence type="ECO:0000256" key="9">
    <source>
        <dbReference type="ARBA" id="ARBA00022840"/>
    </source>
</evidence>
<evidence type="ECO:0000256" key="7">
    <source>
        <dbReference type="ARBA" id="ARBA00022741"/>
    </source>
</evidence>
<dbReference type="Pfam" id="PF00072">
    <property type="entry name" value="Response_reg"/>
    <property type="match status" value="1"/>
</dbReference>
<dbReference type="Gene3D" id="3.30.450.40">
    <property type="match status" value="1"/>
</dbReference>
<keyword evidence="7" id="KW-0547">Nucleotide-binding</keyword>
<dbReference type="CDD" id="cd17586">
    <property type="entry name" value="REC_PFxFATGY"/>
    <property type="match status" value="1"/>
</dbReference>
<dbReference type="InterPro" id="IPR029016">
    <property type="entry name" value="GAF-like_dom_sf"/>
</dbReference>
<accession>A0A6I6XHN5</accession>
<evidence type="ECO:0000256" key="8">
    <source>
        <dbReference type="ARBA" id="ARBA00022777"/>
    </source>
</evidence>
<evidence type="ECO:0000256" key="10">
    <source>
        <dbReference type="ARBA" id="ARBA00022991"/>
    </source>
</evidence>
<dbReference type="SMART" id="SM00911">
    <property type="entry name" value="HWE_HK"/>
    <property type="match status" value="1"/>
</dbReference>
<dbReference type="Gene3D" id="3.40.50.2300">
    <property type="match status" value="1"/>
</dbReference>
<evidence type="ECO:0000313" key="16">
    <source>
        <dbReference type="Proteomes" id="UP000464480"/>
    </source>
</evidence>
<organism evidence="15 16">
    <name type="scientific">Pseudomonas putida</name>
    <name type="common">Arthrobacter siderocapsulatus</name>
    <dbReference type="NCBI Taxonomy" id="303"/>
    <lineage>
        <taxon>Bacteria</taxon>
        <taxon>Pseudomonadati</taxon>
        <taxon>Pseudomonadota</taxon>
        <taxon>Gammaproteobacteria</taxon>
        <taxon>Pseudomonadales</taxon>
        <taxon>Pseudomonadaceae</taxon>
        <taxon>Pseudomonas</taxon>
    </lineage>
</organism>
<dbReference type="InterPro" id="IPR011006">
    <property type="entry name" value="CheY-like_superfamily"/>
</dbReference>
<keyword evidence="9" id="KW-0067">ATP-binding</keyword>
<dbReference type="AlphaFoldDB" id="A0A6I6XHN5"/>
<dbReference type="InterPro" id="IPR001789">
    <property type="entry name" value="Sig_transdc_resp-reg_receiver"/>
</dbReference>
<dbReference type="Gene3D" id="3.30.565.10">
    <property type="entry name" value="Histidine kinase-like ATPase, C-terminal domain"/>
    <property type="match status" value="1"/>
</dbReference>
<evidence type="ECO:0000256" key="11">
    <source>
        <dbReference type="ARBA" id="ARBA00023170"/>
    </source>
</evidence>
<keyword evidence="3" id="KW-0600">Photoreceptor protein</keyword>
<dbReference type="Proteomes" id="UP000464480">
    <property type="component" value="Chromosome"/>
</dbReference>
<feature type="domain" description="Response regulatory" evidence="14">
    <location>
        <begin position="733"/>
        <end position="844"/>
    </location>
</feature>
<dbReference type="SMART" id="SM00065">
    <property type="entry name" value="GAF"/>
    <property type="match status" value="1"/>
</dbReference>
<evidence type="ECO:0000256" key="12">
    <source>
        <dbReference type="PROSITE-ProRule" id="PRU00169"/>
    </source>
</evidence>
<dbReference type="InterPro" id="IPR003018">
    <property type="entry name" value="GAF"/>
</dbReference>
<protein>
    <recommendedName>
        <fullName evidence="2">histidine kinase</fullName>
        <ecNumber evidence="2">2.7.13.3</ecNumber>
    </recommendedName>
</protein>
<dbReference type="InterPro" id="IPR043150">
    <property type="entry name" value="Phytochrome_PHY_sf"/>
</dbReference>
<sequence length="846" mass="91958">MTSDPQVNLTNCDREPIQVPGSIQPHGCLLACDASATVVLRHSLNLPQMLGVTGAINGQKLHAVLGEEVAHTLRNSLARTREGTRPSQTFNVQLPSGQAFDVSAHVFKGTAIIEFEPAGASIAEPIELARTLIAQLREVDQTHKLFRDAARFVRAVLGYDRVMIYQLGTDGAGKVVAEAKRGDLESFLGQYFPASDIPQQARALYLRNPIRIISDATFKTVAIDPVLDLSGEPLDLSYAHLRSVSPIHCEYLTNMGVGASMSISVIVNGALWGLIACHHYAPRTLAMGQRVAAEMFGEFFSLHIETLRTRQNLEAAVNVHKALDSLQRDANHAPDIEAFFHSRLGQFQSLIPCDGIGMSMQGRWSSIGLTPPKAAIADLLGLAQGVSEGKTWASNRLSMAHPVAQDYFTEVSGVLIIPMSQQPRDYLMLFRKEVVETLDWAGDPNKTYESGALGDRLTPRKSFAIWKETVHQQSLPWSEQDRQFGEAIRKAIVEVALHNSELLANERSKAEVRQRILNEELNHRVKNILSLIGALVAHPTSESQTLKDYVATLKGRIHALSLAHDQVVRGDGGGRLVTLLEAELSPYRTSAEAIELSGPNVILDARAYSVMALVLHELATNAAKYGALSRAGGRLCISWALDAGNACDITWRESNGPMVRPPSRSGFGTVLIDRSIPFDLGGTSHVEYLPEGLRGFFRIPARHLSVAAEPEALRPATPVAQPRAVLAARTDACVLILEDQLVIAVGLEQILNDARITNVITAGSVDEAMRLLTNRAPDAAILDINLGTGTSICVADELVRRGIPFLFATGYGDGVSIPQHLQQVAVIRKPYDANAILASLQKLLEP</sequence>
<evidence type="ECO:0000256" key="3">
    <source>
        <dbReference type="ARBA" id="ARBA00022543"/>
    </source>
</evidence>
<feature type="domain" description="Phytochrome chromophore attachment site" evidence="13">
    <location>
        <begin position="141"/>
        <end position="302"/>
    </location>
</feature>
<dbReference type="PANTHER" id="PTHR41523">
    <property type="entry name" value="TWO-COMPONENT SYSTEM SENSOR PROTEIN"/>
    <property type="match status" value="1"/>
</dbReference>
<keyword evidence="11" id="KW-0675">Receptor</keyword>
<dbReference type="InterPro" id="IPR001294">
    <property type="entry name" value="Phytochrome"/>
</dbReference>
<evidence type="ECO:0000256" key="6">
    <source>
        <dbReference type="ARBA" id="ARBA00022679"/>
    </source>
</evidence>
<dbReference type="Gene3D" id="3.30.450.20">
    <property type="entry name" value="PAS domain"/>
    <property type="match status" value="1"/>
</dbReference>
<dbReference type="Pfam" id="PF00360">
    <property type="entry name" value="PHY"/>
    <property type="match status" value="1"/>
</dbReference>
<dbReference type="SUPFAM" id="SSF55785">
    <property type="entry name" value="PYP-like sensor domain (PAS domain)"/>
    <property type="match status" value="1"/>
</dbReference>
<keyword evidence="5" id="KW-0716">Sensory transduction</keyword>
<dbReference type="PRINTS" id="PR01033">
    <property type="entry name" value="PHYTOCHROME"/>
</dbReference>
<dbReference type="Pfam" id="PF08446">
    <property type="entry name" value="PAS_2"/>
    <property type="match status" value="1"/>
</dbReference>
<dbReference type="InterPro" id="IPR013515">
    <property type="entry name" value="Phytochrome_cen-reg"/>
</dbReference>
<dbReference type="Gene3D" id="3.30.450.270">
    <property type="match status" value="1"/>
</dbReference>
<dbReference type="RefSeq" id="WP_159410612.1">
    <property type="nucleotide sequence ID" value="NZ_CP026115.2"/>
</dbReference>
<keyword evidence="4 12" id="KW-0597">Phosphoprotein</keyword>
<dbReference type="InterPro" id="IPR009219">
    <property type="entry name" value="Bactrphtchr_CheY"/>
</dbReference>
<dbReference type="InterPro" id="IPR016132">
    <property type="entry name" value="Phyto_chromo_attachment"/>
</dbReference>
<dbReference type="GO" id="GO:0004673">
    <property type="term" value="F:protein histidine kinase activity"/>
    <property type="evidence" value="ECO:0007669"/>
    <property type="project" value="UniProtKB-EC"/>
</dbReference>
<name>A0A6I6XHN5_PSEPU</name>
<feature type="modified residue" description="4-aspartylphosphate" evidence="12">
    <location>
        <position position="783"/>
    </location>
</feature>
<dbReference type="PANTHER" id="PTHR41523:SF7">
    <property type="entry name" value="HISTIDINE KINASE"/>
    <property type="match status" value="1"/>
</dbReference>
<dbReference type="SMART" id="SM00448">
    <property type="entry name" value="REC"/>
    <property type="match status" value="1"/>
</dbReference>
<dbReference type="GO" id="GO:0009584">
    <property type="term" value="P:detection of visible light"/>
    <property type="evidence" value="ECO:0007669"/>
    <property type="project" value="InterPro"/>
</dbReference>
<keyword evidence="6" id="KW-0808">Transferase</keyword>
<dbReference type="GO" id="GO:0000160">
    <property type="term" value="P:phosphorelay signal transduction system"/>
    <property type="evidence" value="ECO:0007669"/>
    <property type="project" value="InterPro"/>
</dbReference>
<dbReference type="GO" id="GO:0009881">
    <property type="term" value="F:photoreceptor activity"/>
    <property type="evidence" value="ECO:0007669"/>
    <property type="project" value="UniProtKB-KW"/>
</dbReference>
<evidence type="ECO:0000259" key="13">
    <source>
        <dbReference type="PROSITE" id="PS50046"/>
    </source>
</evidence>
<dbReference type="InterPro" id="IPR036890">
    <property type="entry name" value="HATPase_C_sf"/>
</dbReference>
<dbReference type="Pfam" id="PF01590">
    <property type="entry name" value="GAF"/>
    <property type="match status" value="1"/>
</dbReference>
<dbReference type="EMBL" id="CP026115">
    <property type="protein sequence ID" value="QHG65266.1"/>
    <property type="molecule type" value="Genomic_DNA"/>
</dbReference>
<comment type="catalytic activity">
    <reaction evidence="1">
        <text>ATP + protein L-histidine = ADP + protein N-phospho-L-histidine.</text>
        <dbReference type="EC" id="2.7.13.3"/>
    </reaction>
</comment>
<evidence type="ECO:0000259" key="14">
    <source>
        <dbReference type="PROSITE" id="PS50110"/>
    </source>
</evidence>
<dbReference type="GO" id="GO:0006355">
    <property type="term" value="P:regulation of DNA-templated transcription"/>
    <property type="evidence" value="ECO:0007669"/>
    <property type="project" value="InterPro"/>
</dbReference>
<evidence type="ECO:0000256" key="4">
    <source>
        <dbReference type="ARBA" id="ARBA00022553"/>
    </source>
</evidence>
<keyword evidence="8" id="KW-0418">Kinase</keyword>
<dbReference type="InterPro" id="IPR035965">
    <property type="entry name" value="PAS-like_dom_sf"/>
</dbReference>
<dbReference type="PROSITE" id="PS50046">
    <property type="entry name" value="PHYTOCHROME_2"/>
    <property type="match status" value="1"/>
</dbReference>
<dbReference type="EC" id="2.7.13.3" evidence="2"/>
<evidence type="ECO:0000256" key="2">
    <source>
        <dbReference type="ARBA" id="ARBA00012438"/>
    </source>
</evidence>
<proteinExistence type="predicted"/>
<keyword evidence="10" id="KW-0157">Chromophore</keyword>
<evidence type="ECO:0000256" key="1">
    <source>
        <dbReference type="ARBA" id="ARBA00000085"/>
    </source>
</evidence>
<dbReference type="InterPro" id="IPR013654">
    <property type="entry name" value="PAS_2"/>
</dbReference>
<dbReference type="InterPro" id="IPR011102">
    <property type="entry name" value="Sig_transdc_His_kinase_HWE"/>
</dbReference>